<reference evidence="6 7" key="1">
    <citation type="submission" date="2020-04" db="EMBL/GenBank/DDBJ databases">
        <authorList>
            <person name="Yoon J."/>
        </authorList>
    </citation>
    <scope>NUCLEOTIDE SEQUENCE [LARGE SCALE GENOMIC DNA]</scope>
    <source>
        <strain evidence="6 7">DJ-13</strain>
    </source>
</reference>
<dbReference type="InterPro" id="IPR051171">
    <property type="entry name" value="CaCA"/>
</dbReference>
<dbReference type="Proteomes" id="UP000718451">
    <property type="component" value="Unassembled WGS sequence"/>
</dbReference>
<gene>
    <name evidence="6" type="ORF">HCU67_15325</name>
</gene>
<feature type="domain" description="Calx-beta" evidence="5">
    <location>
        <begin position="567"/>
        <end position="668"/>
    </location>
</feature>
<accession>A0ABX1GWI6</accession>
<keyword evidence="7" id="KW-1185">Reference proteome</keyword>
<dbReference type="PANTHER" id="PTHR11878:SF65">
    <property type="entry name" value="NA_CA-EXCHANGE PROTEIN, ISOFORM G"/>
    <property type="match status" value="1"/>
</dbReference>
<dbReference type="Gene3D" id="2.60.40.2030">
    <property type="match status" value="4"/>
</dbReference>
<keyword evidence="4" id="KW-0406">Ion transport</keyword>
<keyword evidence="4" id="KW-0813">Transport</keyword>
<evidence type="ECO:0000313" key="6">
    <source>
        <dbReference type="EMBL" id="NKI33325.1"/>
    </source>
</evidence>
<dbReference type="Gene3D" id="2.60.40.3440">
    <property type="match status" value="1"/>
</dbReference>
<feature type="domain" description="Calx-beta" evidence="5">
    <location>
        <begin position="453"/>
        <end position="553"/>
    </location>
</feature>
<sequence>MISKKIFAQRLLSISLLVISFFFGEKVIGQANSIRTGVVFNWADVQTNFNQSATLESIEINGTEYNTFVIPSTYELTRLGDAGHNANDILLNGTQIATSSIVSNWDNLALDAYQSLNLNHYFVSNGNGDEFCNDFDAINTNVAQIQTISFSPGIPSNPDGILAVTERGGNNCQFVRIYGIPNGGGSEQLLGQTFVRTSGNMSGIQPQAPPTSGSDYWSSGRNNENGQVIGIGLYELSDLAPVGSTITAIEYYGSSNDHGDGKFFLLQSYAVDDIFETEFKTELNGNVGENDNVPDGSVYVIDTFPTNGSLTLNPDGTFTYTPDNGFDGVDTFEIEVCLPAPNQNVCNISTVTVTVNEDNLPDATNDNFTVAEDIINNALNILQNDDFGIDGPAISNSLNIVSGPSNGSAIINNNGTPNNPLDDFVEYTPDPYFNGNDSFIYEIIDFNGTSDQATVNIIVTPDSKNITLTINNQSVNEDVGFTTVLVTIFGNYQVPPTINYETRDGTANNTQDFTGINNSHTFIGNNGETFPINIPIIDDEIIEFSESFFVDIISNTGSLNIDLSSSITIIDNDADPGVTGLAFDPTEVTVDEGAGTATFNVVLTGNFPQAFTVDFATSNGSATAGDDYTAQSGQLNFDGNDGEVRTITIDILEDDIIEATEDYTLTLSNPSLALVAINTANATGNITDNDADPGVTGLAFDPTEVTVNEGDGTATFNVVLTGNFPQAFTVDFATSNGSATAGDDFTAQTGQLNFAGNDGEVQTITIDILEDDIIEATEDYTLTLSNPSLALVAINTANATGNITDNDADPGVTGLAFDPTEVTVDEGAGTATFNVVLTGNFPQAFTVDFATSNGSATAGDDYTAQSGQLNFDGNDGEVRT</sequence>
<evidence type="ECO:0000256" key="1">
    <source>
        <dbReference type="ARBA" id="ARBA00022729"/>
    </source>
</evidence>
<keyword evidence="1" id="KW-0732">Signal</keyword>
<evidence type="ECO:0000256" key="4">
    <source>
        <dbReference type="ARBA" id="ARBA00023065"/>
    </source>
</evidence>
<dbReference type="Pfam" id="PF17963">
    <property type="entry name" value="Big_9"/>
    <property type="match status" value="2"/>
</dbReference>
<dbReference type="PANTHER" id="PTHR11878">
    <property type="entry name" value="SODIUM/CALCIUM EXCHANGER"/>
    <property type="match status" value="1"/>
</dbReference>
<dbReference type="InterPro" id="IPR003644">
    <property type="entry name" value="Calx_beta"/>
</dbReference>
<feature type="domain" description="Calx-beta" evidence="5">
    <location>
        <begin position="682"/>
        <end position="785"/>
    </location>
</feature>
<evidence type="ECO:0000313" key="7">
    <source>
        <dbReference type="Proteomes" id="UP000718451"/>
    </source>
</evidence>
<feature type="domain" description="Calx-beta" evidence="5">
    <location>
        <begin position="799"/>
        <end position="879"/>
    </location>
</feature>
<dbReference type="Pfam" id="PF03160">
    <property type="entry name" value="Calx-beta"/>
    <property type="match status" value="4"/>
</dbReference>
<dbReference type="SUPFAM" id="SSF141072">
    <property type="entry name" value="CalX-like"/>
    <property type="match status" value="4"/>
</dbReference>
<dbReference type="EMBL" id="JAAWWL010000003">
    <property type="protein sequence ID" value="NKI33325.1"/>
    <property type="molecule type" value="Genomic_DNA"/>
</dbReference>
<evidence type="ECO:0000259" key="5">
    <source>
        <dbReference type="SMART" id="SM00237"/>
    </source>
</evidence>
<proteinExistence type="predicted"/>
<dbReference type="SMART" id="SM00237">
    <property type="entry name" value="Calx_beta"/>
    <property type="match status" value="4"/>
</dbReference>
<evidence type="ECO:0000256" key="2">
    <source>
        <dbReference type="ARBA" id="ARBA00022737"/>
    </source>
</evidence>
<dbReference type="RefSeq" id="WP_168553550.1">
    <property type="nucleotide sequence ID" value="NZ_JAAWWL010000003.1"/>
</dbReference>
<name>A0ABX1GWI6_9FLAO</name>
<keyword evidence="2" id="KW-0677">Repeat</keyword>
<protein>
    <recommendedName>
        <fullName evidence="5">Calx-beta domain-containing protein</fullName>
    </recommendedName>
</protein>
<evidence type="ECO:0000256" key="3">
    <source>
        <dbReference type="ARBA" id="ARBA00022837"/>
    </source>
</evidence>
<organism evidence="6 7">
    <name type="scientific">Croceivirga thetidis</name>
    <dbReference type="NCBI Taxonomy" id="2721623"/>
    <lineage>
        <taxon>Bacteria</taxon>
        <taxon>Pseudomonadati</taxon>
        <taxon>Bacteroidota</taxon>
        <taxon>Flavobacteriia</taxon>
        <taxon>Flavobacteriales</taxon>
        <taxon>Flavobacteriaceae</taxon>
        <taxon>Croceivirga</taxon>
    </lineage>
</organism>
<feature type="non-terminal residue" evidence="6">
    <location>
        <position position="880"/>
    </location>
</feature>
<dbReference type="InterPro" id="IPR038081">
    <property type="entry name" value="CalX-like_sf"/>
</dbReference>
<comment type="caution">
    <text evidence="6">The sequence shown here is derived from an EMBL/GenBank/DDBJ whole genome shotgun (WGS) entry which is preliminary data.</text>
</comment>
<keyword evidence="3" id="KW-0106">Calcium</keyword>